<comment type="caution">
    <text evidence="4">The sequence shown here is derived from an EMBL/GenBank/DDBJ whole genome shotgun (WGS) entry which is preliminary data.</text>
</comment>
<dbReference type="EMBL" id="JBHTHQ010000021">
    <property type="protein sequence ID" value="MFD0704834.1"/>
    <property type="molecule type" value="Genomic_DNA"/>
</dbReference>
<sequence>MTEISRYYVPGLHVVDNVVSVPLHWEWDSLLTQPPAETFSGEEIKIFYRVVTSAENVNRDLPLMIFLQGGPGGMGPRPMSVDSIPWLKEAVKHFRVVLIDQRGTGRSSRVDSRVIRRRGGNAQETATFLKNFLADSIIRDCEFIRLTEFSGKKWATMGQSYGGFLTMTYLSLFPQAVSASFVTGGIPHIPMNAHEVYEHTVPRMIAKTQQYYERYPDDAQRVSRIADIIAEGNVTLPNGDPVSVRRLQMLGADFGMKPSFERMHWTIDTAFSEEDGNAGKVLSDGFLMELFSSTTSYGDELYWVLQEFIYAHEDIAPINWAANDVLRHTPEFDETARPVILIGEAALPEIFEEDSALRAFKPAVDVMMQDTHWGTIYDINQLERNEVPIHCAVYFNDMYVDSHLQLDTLSRVGNSHAWVTSEFEHDGARTADVFKHLYNEALSLGDLEGLQ</sequence>
<evidence type="ECO:0000256" key="1">
    <source>
        <dbReference type="ARBA" id="ARBA00010088"/>
    </source>
</evidence>
<dbReference type="InterPro" id="IPR029058">
    <property type="entry name" value="AB_hydrolase_fold"/>
</dbReference>
<protein>
    <submittedName>
        <fullName evidence="4">Alpha/beta fold hydrolase</fullName>
    </submittedName>
</protein>
<comment type="similarity">
    <text evidence="1">Belongs to the peptidase S33 family.</text>
</comment>
<keyword evidence="5" id="KW-1185">Reference proteome</keyword>
<dbReference type="InterPro" id="IPR000073">
    <property type="entry name" value="AB_hydrolase_1"/>
</dbReference>
<evidence type="ECO:0000313" key="4">
    <source>
        <dbReference type="EMBL" id="MFD0704834.1"/>
    </source>
</evidence>
<accession>A0ABW2Y5I4</accession>
<keyword evidence="2 4" id="KW-0378">Hydrolase</keyword>
<dbReference type="SUPFAM" id="SSF53474">
    <property type="entry name" value="alpha/beta-Hydrolases"/>
    <property type="match status" value="1"/>
</dbReference>
<name>A0ABW2Y5I4_9BIFI</name>
<dbReference type="PANTHER" id="PTHR43248">
    <property type="entry name" value="2-SUCCINYL-6-HYDROXY-2,4-CYCLOHEXADIENE-1-CARBOXYLATE SYNTHASE"/>
    <property type="match status" value="1"/>
</dbReference>
<organism evidence="4 5">
    <name type="scientific">Alloscardovia venturai</name>
    <dbReference type="NCBI Taxonomy" id="1769421"/>
    <lineage>
        <taxon>Bacteria</taxon>
        <taxon>Bacillati</taxon>
        <taxon>Actinomycetota</taxon>
        <taxon>Actinomycetes</taxon>
        <taxon>Bifidobacteriales</taxon>
        <taxon>Bifidobacteriaceae</taxon>
        <taxon>Alloscardovia</taxon>
    </lineage>
</organism>
<dbReference type="Proteomes" id="UP001597036">
    <property type="component" value="Unassembled WGS sequence"/>
</dbReference>
<dbReference type="PANTHER" id="PTHR43248:SF2">
    <property type="entry name" value="PROLYL AMINOPEPTIDASE"/>
    <property type="match status" value="1"/>
</dbReference>
<evidence type="ECO:0000313" key="5">
    <source>
        <dbReference type="Proteomes" id="UP001597036"/>
    </source>
</evidence>
<evidence type="ECO:0000259" key="3">
    <source>
        <dbReference type="Pfam" id="PF00561"/>
    </source>
</evidence>
<reference evidence="5" key="1">
    <citation type="journal article" date="2019" name="Int. J. Syst. Evol. Microbiol.">
        <title>The Global Catalogue of Microorganisms (GCM) 10K type strain sequencing project: providing services to taxonomists for standard genome sequencing and annotation.</title>
        <authorList>
            <consortium name="The Broad Institute Genomics Platform"/>
            <consortium name="The Broad Institute Genome Sequencing Center for Infectious Disease"/>
            <person name="Wu L."/>
            <person name="Ma J."/>
        </authorList>
    </citation>
    <scope>NUCLEOTIDE SEQUENCE [LARGE SCALE GENOMIC DNA]</scope>
    <source>
        <strain evidence="5">CCM 8604</strain>
    </source>
</reference>
<dbReference type="RefSeq" id="WP_377938547.1">
    <property type="nucleotide sequence ID" value="NZ_JBHTHQ010000021.1"/>
</dbReference>
<evidence type="ECO:0000256" key="2">
    <source>
        <dbReference type="ARBA" id="ARBA00022801"/>
    </source>
</evidence>
<feature type="domain" description="AB hydrolase-1" evidence="3">
    <location>
        <begin position="62"/>
        <end position="223"/>
    </location>
</feature>
<gene>
    <name evidence="4" type="ORF">ACFQY8_03615</name>
</gene>
<dbReference type="Pfam" id="PF00561">
    <property type="entry name" value="Abhydrolase_1"/>
    <property type="match status" value="1"/>
</dbReference>
<proteinExistence type="inferred from homology"/>
<dbReference type="PRINTS" id="PR00793">
    <property type="entry name" value="PROAMNOPTASE"/>
</dbReference>
<dbReference type="Gene3D" id="3.40.50.1820">
    <property type="entry name" value="alpha/beta hydrolase"/>
    <property type="match status" value="1"/>
</dbReference>
<dbReference type="GO" id="GO:0016787">
    <property type="term" value="F:hydrolase activity"/>
    <property type="evidence" value="ECO:0007669"/>
    <property type="project" value="UniProtKB-KW"/>
</dbReference>
<dbReference type="InterPro" id="IPR051601">
    <property type="entry name" value="Serine_prot/Carboxylest_S33"/>
</dbReference>
<dbReference type="InterPro" id="IPR002410">
    <property type="entry name" value="Peptidase_S33"/>
</dbReference>